<dbReference type="Proteomes" id="UP000799640">
    <property type="component" value="Unassembled WGS sequence"/>
</dbReference>
<evidence type="ECO:0008006" key="3">
    <source>
        <dbReference type="Google" id="ProtNLM"/>
    </source>
</evidence>
<protein>
    <recommendedName>
        <fullName evidence="3">TPR-like protein</fullName>
    </recommendedName>
</protein>
<sequence length="637" mass="70119">MDPFNLRQLGDAMASPLRSPPPANPGILIHAYFPTVARPAANLVAKLKTEDDFLECADKLEKTARKWHVGDMSKAIRNYEASLRVLEEAMKRFPTSVICKYNRAALLLHLAESHELIAYGGVPDTKCAILGDAVTILREAKDLSPDDADVRFNLGQAIVGLVDEQDALGDAQAFVVKEWLAEACVHFEHCRLLQIREFEAVANLNAGIGGSAPGPTYTDHEMSGMGESSGGGSRTAVIMETPTAENIVDTIIALCYAMNGIVTILIEHLETSHGGVWAQQYKYESLEPEIHRYLAMLDDTTPPPPPRTPFLSLTSGAMETDIMNVVSPRTYYTIEWGIVHKAFKSLIALMTWKYKMLETDAYLANLASWFDPLLALAGTSIPRHIRDAHTARAAAYLAFAAGTRRGTVPPIEPVCTPGAPRANWDYPRVKRNWQTLANRRCAALEAAHLSTSEAIGIAPGSATPEMHIQLGDVHMLLAGARALCKEDKKNESLKQEEKRYRLHHLSAARQAYLAGKVRARQTYDTLARTEAAVKENIAQHAVPEITHQAGATSPEEVLGAVVLDAETSGPYKDWEQHWARSLQTEAVSDVLKECVERRIYVGPVQVAEGSGEPMLPECRDDGQYVKYPCLCFHCSKY</sequence>
<dbReference type="SUPFAM" id="SSF48452">
    <property type="entry name" value="TPR-like"/>
    <property type="match status" value="1"/>
</dbReference>
<organism evidence="1 2">
    <name type="scientific">Trichodelitschia bisporula</name>
    <dbReference type="NCBI Taxonomy" id="703511"/>
    <lineage>
        <taxon>Eukaryota</taxon>
        <taxon>Fungi</taxon>
        <taxon>Dikarya</taxon>
        <taxon>Ascomycota</taxon>
        <taxon>Pezizomycotina</taxon>
        <taxon>Dothideomycetes</taxon>
        <taxon>Dothideomycetes incertae sedis</taxon>
        <taxon>Phaeotrichales</taxon>
        <taxon>Phaeotrichaceae</taxon>
        <taxon>Trichodelitschia</taxon>
    </lineage>
</organism>
<accession>A0A6G1HUE2</accession>
<proteinExistence type="predicted"/>
<gene>
    <name evidence="1" type="ORF">EJ06DRAFT_531158</name>
</gene>
<name>A0A6G1HUE2_9PEZI</name>
<reference evidence="1" key="1">
    <citation type="journal article" date="2020" name="Stud. Mycol.">
        <title>101 Dothideomycetes genomes: a test case for predicting lifestyles and emergence of pathogens.</title>
        <authorList>
            <person name="Haridas S."/>
            <person name="Albert R."/>
            <person name="Binder M."/>
            <person name="Bloem J."/>
            <person name="Labutti K."/>
            <person name="Salamov A."/>
            <person name="Andreopoulos B."/>
            <person name="Baker S."/>
            <person name="Barry K."/>
            <person name="Bills G."/>
            <person name="Bluhm B."/>
            <person name="Cannon C."/>
            <person name="Castanera R."/>
            <person name="Culley D."/>
            <person name="Daum C."/>
            <person name="Ezra D."/>
            <person name="Gonzalez J."/>
            <person name="Henrissat B."/>
            <person name="Kuo A."/>
            <person name="Liang C."/>
            <person name="Lipzen A."/>
            <person name="Lutzoni F."/>
            <person name="Magnuson J."/>
            <person name="Mondo S."/>
            <person name="Nolan M."/>
            <person name="Ohm R."/>
            <person name="Pangilinan J."/>
            <person name="Park H.-J."/>
            <person name="Ramirez L."/>
            <person name="Alfaro M."/>
            <person name="Sun H."/>
            <person name="Tritt A."/>
            <person name="Yoshinaga Y."/>
            <person name="Zwiers L.-H."/>
            <person name="Turgeon B."/>
            <person name="Goodwin S."/>
            <person name="Spatafora J."/>
            <person name="Crous P."/>
            <person name="Grigoriev I."/>
        </authorList>
    </citation>
    <scope>NUCLEOTIDE SEQUENCE</scope>
    <source>
        <strain evidence="1">CBS 262.69</strain>
    </source>
</reference>
<evidence type="ECO:0000313" key="1">
    <source>
        <dbReference type="EMBL" id="KAF2399622.1"/>
    </source>
</evidence>
<evidence type="ECO:0000313" key="2">
    <source>
        <dbReference type="Proteomes" id="UP000799640"/>
    </source>
</evidence>
<dbReference type="EMBL" id="ML996697">
    <property type="protein sequence ID" value="KAF2399622.1"/>
    <property type="molecule type" value="Genomic_DNA"/>
</dbReference>
<keyword evidence="2" id="KW-1185">Reference proteome</keyword>
<dbReference type="AlphaFoldDB" id="A0A6G1HUE2"/>
<dbReference type="InterPro" id="IPR011990">
    <property type="entry name" value="TPR-like_helical_dom_sf"/>
</dbReference>
<dbReference type="Gene3D" id="1.25.40.10">
    <property type="entry name" value="Tetratricopeptide repeat domain"/>
    <property type="match status" value="1"/>
</dbReference>